<organism evidence="1 2">
    <name type="scientific">Irpex rosettiformis</name>
    <dbReference type="NCBI Taxonomy" id="378272"/>
    <lineage>
        <taxon>Eukaryota</taxon>
        <taxon>Fungi</taxon>
        <taxon>Dikarya</taxon>
        <taxon>Basidiomycota</taxon>
        <taxon>Agaricomycotina</taxon>
        <taxon>Agaricomycetes</taxon>
        <taxon>Polyporales</taxon>
        <taxon>Irpicaceae</taxon>
        <taxon>Irpex</taxon>
    </lineage>
</organism>
<gene>
    <name evidence="1" type="ORF">BDY19DRAFT_894608</name>
</gene>
<dbReference type="Proteomes" id="UP001055072">
    <property type="component" value="Unassembled WGS sequence"/>
</dbReference>
<name>A0ACB8TWV9_9APHY</name>
<sequence length="316" mass="33183">MQPFTFLALLVYANSALAAVIFPNITDIRDVPYTPISPRDATALSADAFAAIIPFANFACAAYCPSDTVATWECGAPCSALPGFEVTLTGGDGAGTQLFYVGYWPEKSAVVVAHQGTDPKKLIADLTDLNLFMQGFNNTLFPGMTSGAEGHGGFLEQYSSTTSTISSEVNRLISSKGATSVIATGHSLGGALAELDSLSYSLTLPSSIQVKGVTFGTPRVGNGQYAAFFDSHVSDFQRINNMKDPVPIIPGRFLGFSHVRGEIHIVDAESAVACSGDDDDFDDSCTIKTVPNIFESAVGDHSGPYNGVMIGSSCCV</sequence>
<accession>A0ACB8TWV9</accession>
<proteinExistence type="predicted"/>
<comment type="caution">
    <text evidence="1">The sequence shown here is derived from an EMBL/GenBank/DDBJ whole genome shotgun (WGS) entry which is preliminary data.</text>
</comment>
<keyword evidence="2" id="KW-1185">Reference proteome</keyword>
<protein>
    <submittedName>
        <fullName evidence="1">Alpha/beta-hydrolase</fullName>
    </submittedName>
</protein>
<dbReference type="EMBL" id="MU274923">
    <property type="protein sequence ID" value="KAI0086537.1"/>
    <property type="molecule type" value="Genomic_DNA"/>
</dbReference>
<reference evidence="1" key="1">
    <citation type="journal article" date="2021" name="Environ. Microbiol.">
        <title>Gene family expansions and transcriptome signatures uncover fungal adaptations to wood decay.</title>
        <authorList>
            <person name="Hage H."/>
            <person name="Miyauchi S."/>
            <person name="Viragh M."/>
            <person name="Drula E."/>
            <person name="Min B."/>
            <person name="Chaduli D."/>
            <person name="Navarro D."/>
            <person name="Favel A."/>
            <person name="Norest M."/>
            <person name="Lesage-Meessen L."/>
            <person name="Balint B."/>
            <person name="Merenyi Z."/>
            <person name="de Eugenio L."/>
            <person name="Morin E."/>
            <person name="Martinez A.T."/>
            <person name="Baldrian P."/>
            <person name="Stursova M."/>
            <person name="Martinez M.J."/>
            <person name="Novotny C."/>
            <person name="Magnuson J.K."/>
            <person name="Spatafora J.W."/>
            <person name="Maurice S."/>
            <person name="Pangilinan J."/>
            <person name="Andreopoulos W."/>
            <person name="LaButti K."/>
            <person name="Hundley H."/>
            <person name="Na H."/>
            <person name="Kuo A."/>
            <person name="Barry K."/>
            <person name="Lipzen A."/>
            <person name="Henrissat B."/>
            <person name="Riley R."/>
            <person name="Ahrendt S."/>
            <person name="Nagy L.G."/>
            <person name="Grigoriev I.V."/>
            <person name="Martin F."/>
            <person name="Rosso M.N."/>
        </authorList>
    </citation>
    <scope>NUCLEOTIDE SEQUENCE</scope>
    <source>
        <strain evidence="1">CBS 384.51</strain>
    </source>
</reference>
<evidence type="ECO:0000313" key="1">
    <source>
        <dbReference type="EMBL" id="KAI0086537.1"/>
    </source>
</evidence>
<evidence type="ECO:0000313" key="2">
    <source>
        <dbReference type="Proteomes" id="UP001055072"/>
    </source>
</evidence>